<dbReference type="Pfam" id="PF00067">
    <property type="entry name" value="p450"/>
    <property type="match status" value="1"/>
</dbReference>
<dbReference type="InterPro" id="IPR036396">
    <property type="entry name" value="Cyt_P450_sf"/>
</dbReference>
<comment type="similarity">
    <text evidence="5">Belongs to the cytochrome P450 family.</text>
</comment>
<dbReference type="InterPro" id="IPR017972">
    <property type="entry name" value="Cyt_P450_CS"/>
</dbReference>
<dbReference type="PANTHER" id="PTHR24305">
    <property type="entry name" value="CYTOCHROME P450"/>
    <property type="match status" value="1"/>
</dbReference>
<keyword evidence="5" id="KW-0503">Monooxygenase</keyword>
<name>A0ABR0K6T3_9EURO</name>
<dbReference type="CDD" id="cd11060">
    <property type="entry name" value="CYP57A1-like"/>
    <property type="match status" value="1"/>
</dbReference>
<organism evidence="6 7">
    <name type="scientific">Lithohypha guttulata</name>
    <dbReference type="NCBI Taxonomy" id="1690604"/>
    <lineage>
        <taxon>Eukaryota</taxon>
        <taxon>Fungi</taxon>
        <taxon>Dikarya</taxon>
        <taxon>Ascomycota</taxon>
        <taxon>Pezizomycotina</taxon>
        <taxon>Eurotiomycetes</taxon>
        <taxon>Chaetothyriomycetidae</taxon>
        <taxon>Chaetothyriales</taxon>
        <taxon>Trichomeriaceae</taxon>
        <taxon>Lithohypha</taxon>
    </lineage>
</organism>
<proteinExistence type="inferred from homology"/>
<sequence length="520" mass="60257">MHPILLLYAAIALVVARALYAVLVAALSPTRHIPGPFLARFTRLWYFYSVWKGQAEKDNIRLHRKYAKHGQFYAPIVRLGPNMYSIIEPDKQVYGVGSKMRKSDWYEGWKHPSPDRWTMFPDRDIKRHNDTRKKFQNLYALSTLKSYEQYVDDCANIFQDKLGELASSDEYVDMAHWFQVYAFDVIGAITYSKRFGFLDQGKDVDGIMQALDSNMPYSTLVGIYAWLHPYLYEVLQRIPGSGAAGRQKLMNFTQMNKETREAQRRTWDLEGKGVEEKPDGTPEDFLDKLLDMKDDPQKGVTDYHCFIMGLSNIIAGSDTTAVSLSSVLYYLIKTPRAMQKLREEIGWRTEQGLCEADRVSFQDSQEMKYLQACIKEGLRLHAAVGLPLWRVVNEGGAEICGEFLPAGSEVGINGWVAHYNQDVWGPDADEFRPERWIEAEEEGRDKLRYLETYYLPFGLGSRTCIGRHISYLEMTKLVPQIVRKFDFELQRPDSEWSCKNYWFVKPADFHVRVKRLEKQE</sequence>
<dbReference type="PRINTS" id="PR00463">
    <property type="entry name" value="EP450I"/>
</dbReference>
<evidence type="ECO:0000313" key="6">
    <source>
        <dbReference type="EMBL" id="KAK5089507.1"/>
    </source>
</evidence>
<keyword evidence="2 5" id="KW-0479">Metal-binding</keyword>
<dbReference type="InterPro" id="IPR050121">
    <property type="entry name" value="Cytochrome_P450_monoxygenase"/>
</dbReference>
<keyword evidence="5" id="KW-0349">Heme</keyword>
<evidence type="ECO:0000256" key="1">
    <source>
        <dbReference type="ARBA" id="ARBA00001971"/>
    </source>
</evidence>
<evidence type="ECO:0000256" key="5">
    <source>
        <dbReference type="RuleBase" id="RU000461"/>
    </source>
</evidence>
<comment type="caution">
    <text evidence="6">The sequence shown here is derived from an EMBL/GenBank/DDBJ whole genome shotgun (WGS) entry which is preliminary data.</text>
</comment>
<dbReference type="SUPFAM" id="SSF48264">
    <property type="entry name" value="Cytochrome P450"/>
    <property type="match status" value="1"/>
</dbReference>
<dbReference type="InterPro" id="IPR002401">
    <property type="entry name" value="Cyt_P450_E_grp-I"/>
</dbReference>
<evidence type="ECO:0008006" key="8">
    <source>
        <dbReference type="Google" id="ProtNLM"/>
    </source>
</evidence>
<accession>A0ABR0K6T3</accession>
<evidence type="ECO:0000313" key="7">
    <source>
        <dbReference type="Proteomes" id="UP001345013"/>
    </source>
</evidence>
<dbReference type="InterPro" id="IPR001128">
    <property type="entry name" value="Cyt_P450"/>
</dbReference>
<dbReference type="Gene3D" id="1.10.630.10">
    <property type="entry name" value="Cytochrome P450"/>
    <property type="match status" value="1"/>
</dbReference>
<evidence type="ECO:0000256" key="4">
    <source>
        <dbReference type="ARBA" id="ARBA00023004"/>
    </source>
</evidence>
<dbReference type="PANTHER" id="PTHR24305:SF188">
    <property type="entry name" value="P450, PUTATIVE (EUROFUNG)-RELATED"/>
    <property type="match status" value="1"/>
</dbReference>
<reference evidence="6 7" key="1">
    <citation type="submission" date="2023-08" db="EMBL/GenBank/DDBJ databases">
        <title>Black Yeasts Isolated from many extreme environments.</title>
        <authorList>
            <person name="Coleine C."/>
            <person name="Stajich J.E."/>
            <person name="Selbmann L."/>
        </authorList>
    </citation>
    <scope>NUCLEOTIDE SEQUENCE [LARGE SCALE GENOMIC DNA]</scope>
    <source>
        <strain evidence="6 7">CCFEE 5885</strain>
    </source>
</reference>
<evidence type="ECO:0000256" key="3">
    <source>
        <dbReference type="ARBA" id="ARBA00023002"/>
    </source>
</evidence>
<keyword evidence="3 5" id="KW-0560">Oxidoreductase</keyword>
<dbReference type="Proteomes" id="UP001345013">
    <property type="component" value="Unassembled WGS sequence"/>
</dbReference>
<dbReference type="PROSITE" id="PS00086">
    <property type="entry name" value="CYTOCHROME_P450"/>
    <property type="match status" value="1"/>
</dbReference>
<keyword evidence="4 5" id="KW-0408">Iron</keyword>
<dbReference type="EMBL" id="JAVRRG010000076">
    <property type="protein sequence ID" value="KAK5089507.1"/>
    <property type="molecule type" value="Genomic_DNA"/>
</dbReference>
<comment type="cofactor">
    <cofactor evidence="1">
        <name>heme</name>
        <dbReference type="ChEBI" id="CHEBI:30413"/>
    </cofactor>
</comment>
<keyword evidence="7" id="KW-1185">Reference proteome</keyword>
<evidence type="ECO:0000256" key="2">
    <source>
        <dbReference type="ARBA" id="ARBA00022723"/>
    </source>
</evidence>
<dbReference type="PRINTS" id="PR00385">
    <property type="entry name" value="P450"/>
</dbReference>
<protein>
    <recommendedName>
        <fullName evidence="8">Cytochrome P450</fullName>
    </recommendedName>
</protein>
<gene>
    <name evidence="6" type="ORF">LTR24_006149</name>
</gene>